<dbReference type="InterPro" id="IPR007172">
    <property type="entry name" value="DUF374"/>
</dbReference>
<dbReference type="SUPFAM" id="SSF69593">
    <property type="entry name" value="Glycerol-3-phosphate (1)-acyltransferase"/>
    <property type="match status" value="1"/>
</dbReference>
<dbReference type="Pfam" id="PF04028">
    <property type="entry name" value="DUF374"/>
    <property type="match status" value="1"/>
</dbReference>
<accession>A0A934RRL0</accession>
<dbReference type="GO" id="GO:0016746">
    <property type="term" value="F:acyltransferase activity"/>
    <property type="evidence" value="ECO:0007669"/>
    <property type="project" value="UniProtKB-KW"/>
</dbReference>
<dbReference type="CDD" id="cd07983">
    <property type="entry name" value="LPLAT_DUF374-like"/>
    <property type="match status" value="1"/>
</dbReference>
<feature type="domain" description="DUF374" evidence="1">
    <location>
        <begin position="67"/>
        <end position="133"/>
    </location>
</feature>
<name>A0A934RRL0_9BACT</name>
<gene>
    <name evidence="2" type="ORF">JIN78_08900</name>
</gene>
<evidence type="ECO:0000259" key="1">
    <source>
        <dbReference type="Pfam" id="PF04028"/>
    </source>
</evidence>
<proteinExistence type="predicted"/>
<dbReference type="RefSeq" id="WP_200391614.1">
    <property type="nucleotide sequence ID" value="NZ_JAENIO010000019.1"/>
</dbReference>
<sequence length="222" mass="24092">MAKKHDIRSSWQALALGKAAGALAVALARTLALTVRYRCQGPLTPTPRIFALYHNRMIGAAAAAGHWREHRPGVVLTSASKDGASLAAAMECFGLGAVRGSSSRRGAAALVALRKAISAGNHVCITPDGPRGPLYEIQPGLVKLSSLTGAPIIPFLVNYERYWELGSWDRFQIPHPYSRAEVVFGEEIVVPPSLSEDDLEFYRKKVEEVMRESLNAGRDDDN</sequence>
<keyword evidence="2" id="KW-0012">Acyltransferase</keyword>
<dbReference type="AlphaFoldDB" id="A0A934RRL0"/>
<reference evidence="2" key="1">
    <citation type="submission" date="2021-01" db="EMBL/GenBank/DDBJ databases">
        <title>Modified the classification status of verrucomicrobia.</title>
        <authorList>
            <person name="Feng X."/>
        </authorList>
    </citation>
    <scope>NUCLEOTIDE SEQUENCE</scope>
    <source>
        <strain evidence="2">KCTC 12986</strain>
    </source>
</reference>
<evidence type="ECO:0000313" key="2">
    <source>
        <dbReference type="EMBL" id="MBK1834178.1"/>
    </source>
</evidence>
<keyword evidence="3" id="KW-1185">Reference proteome</keyword>
<evidence type="ECO:0000313" key="3">
    <source>
        <dbReference type="Proteomes" id="UP000604083"/>
    </source>
</evidence>
<protein>
    <submittedName>
        <fullName evidence="2">Lysophospholipid acyltransferase family protein</fullName>
    </submittedName>
</protein>
<dbReference type="Proteomes" id="UP000604083">
    <property type="component" value="Unassembled WGS sequence"/>
</dbReference>
<comment type="caution">
    <text evidence="2">The sequence shown here is derived from an EMBL/GenBank/DDBJ whole genome shotgun (WGS) entry which is preliminary data.</text>
</comment>
<dbReference type="EMBL" id="JAENIO010000019">
    <property type="protein sequence ID" value="MBK1834178.1"/>
    <property type="molecule type" value="Genomic_DNA"/>
</dbReference>
<keyword evidence="2" id="KW-0808">Transferase</keyword>
<organism evidence="2 3">
    <name type="scientific">Roseibacillus ishigakijimensis</name>
    <dbReference type="NCBI Taxonomy" id="454146"/>
    <lineage>
        <taxon>Bacteria</taxon>
        <taxon>Pseudomonadati</taxon>
        <taxon>Verrucomicrobiota</taxon>
        <taxon>Verrucomicrobiia</taxon>
        <taxon>Verrucomicrobiales</taxon>
        <taxon>Verrucomicrobiaceae</taxon>
        <taxon>Roseibacillus</taxon>
    </lineage>
</organism>